<dbReference type="OrthoDB" id="185373at2759"/>
<evidence type="ECO:0000256" key="1">
    <source>
        <dbReference type="ARBA" id="ARBA00007626"/>
    </source>
</evidence>
<protein>
    <submittedName>
        <fullName evidence="4">Pentatricopeptide repeat-containing protein</fullName>
    </submittedName>
</protein>
<dbReference type="SUPFAM" id="SSF48452">
    <property type="entry name" value="TPR-like"/>
    <property type="match status" value="1"/>
</dbReference>
<proteinExistence type="inferred from homology"/>
<comment type="caution">
    <text evidence="4">The sequence shown here is derived from an EMBL/GenBank/DDBJ whole genome shotgun (WGS) entry which is preliminary data.</text>
</comment>
<reference evidence="4 5" key="1">
    <citation type="submission" date="2017-07" db="EMBL/GenBank/DDBJ databases">
        <title>An improved, manually edited Actinidia chinensis var. chinensis (kiwifruit) genome highlights the challenges associated with draft genomes and gene prediction in plants.</title>
        <authorList>
            <person name="Pilkington S."/>
            <person name="Crowhurst R."/>
            <person name="Hilario E."/>
            <person name="Nardozza S."/>
            <person name="Fraser L."/>
            <person name="Peng Y."/>
            <person name="Gunaseelan K."/>
            <person name="Simpson R."/>
            <person name="Tahir J."/>
            <person name="Deroles S."/>
            <person name="Templeton K."/>
            <person name="Luo Z."/>
            <person name="Davy M."/>
            <person name="Cheng C."/>
            <person name="Mcneilage M."/>
            <person name="Scaglione D."/>
            <person name="Liu Y."/>
            <person name="Zhang Q."/>
            <person name="Datson P."/>
            <person name="De Silva N."/>
            <person name="Gardiner S."/>
            <person name="Bassett H."/>
            <person name="Chagne D."/>
            <person name="Mccallum J."/>
            <person name="Dzierzon H."/>
            <person name="Deng C."/>
            <person name="Wang Y.-Y."/>
            <person name="Barron N."/>
            <person name="Manako K."/>
            <person name="Bowen J."/>
            <person name="Foster T."/>
            <person name="Erridge Z."/>
            <person name="Tiffin H."/>
            <person name="Waite C."/>
            <person name="Davies K."/>
            <person name="Grierson E."/>
            <person name="Laing W."/>
            <person name="Kirk R."/>
            <person name="Chen X."/>
            <person name="Wood M."/>
            <person name="Montefiori M."/>
            <person name="Brummell D."/>
            <person name="Schwinn K."/>
            <person name="Catanach A."/>
            <person name="Fullerton C."/>
            <person name="Li D."/>
            <person name="Meiyalaghan S."/>
            <person name="Nieuwenhuizen N."/>
            <person name="Read N."/>
            <person name="Prakash R."/>
            <person name="Hunter D."/>
            <person name="Zhang H."/>
            <person name="Mckenzie M."/>
            <person name="Knabel M."/>
            <person name="Harris A."/>
            <person name="Allan A."/>
            <person name="Chen A."/>
            <person name="Janssen B."/>
            <person name="Plunkett B."/>
            <person name="Dwamena C."/>
            <person name="Voogd C."/>
            <person name="Leif D."/>
            <person name="Lafferty D."/>
            <person name="Souleyre E."/>
            <person name="Varkonyi-Gasic E."/>
            <person name="Gambi F."/>
            <person name="Hanley J."/>
            <person name="Yao J.-L."/>
            <person name="Cheung J."/>
            <person name="David K."/>
            <person name="Warren B."/>
            <person name="Marsh K."/>
            <person name="Snowden K."/>
            <person name="Lin-Wang K."/>
            <person name="Brian L."/>
            <person name="Martinez-Sanchez M."/>
            <person name="Wang M."/>
            <person name="Ileperuma N."/>
            <person name="Macnee N."/>
            <person name="Campin R."/>
            <person name="Mcatee P."/>
            <person name="Drummond R."/>
            <person name="Espley R."/>
            <person name="Ireland H."/>
            <person name="Wu R."/>
            <person name="Atkinson R."/>
            <person name="Karunairetnam S."/>
            <person name="Bulley S."/>
            <person name="Chunkath S."/>
            <person name="Hanley Z."/>
            <person name="Storey R."/>
            <person name="Thrimawithana A."/>
            <person name="Thomson S."/>
            <person name="David C."/>
            <person name="Testolin R."/>
        </authorList>
    </citation>
    <scope>NUCLEOTIDE SEQUENCE [LARGE SCALE GENOMIC DNA]</scope>
    <source>
        <strain evidence="5">cv. Red5</strain>
        <tissue evidence="4">Young leaf</tissue>
    </source>
</reference>
<organism evidence="4 5">
    <name type="scientific">Actinidia chinensis var. chinensis</name>
    <name type="common">Chinese soft-hair kiwi</name>
    <dbReference type="NCBI Taxonomy" id="1590841"/>
    <lineage>
        <taxon>Eukaryota</taxon>
        <taxon>Viridiplantae</taxon>
        <taxon>Streptophyta</taxon>
        <taxon>Embryophyta</taxon>
        <taxon>Tracheophyta</taxon>
        <taxon>Spermatophyta</taxon>
        <taxon>Magnoliopsida</taxon>
        <taxon>eudicotyledons</taxon>
        <taxon>Gunneridae</taxon>
        <taxon>Pentapetalae</taxon>
        <taxon>asterids</taxon>
        <taxon>Ericales</taxon>
        <taxon>Actinidiaceae</taxon>
        <taxon>Actinidia</taxon>
    </lineage>
</organism>
<dbReference type="Pfam" id="PF01535">
    <property type="entry name" value="PPR"/>
    <property type="match status" value="4"/>
</dbReference>
<dbReference type="Gramene" id="PSS01162">
    <property type="protein sequence ID" value="PSS01162"/>
    <property type="gene ID" value="CEY00_Acc22520"/>
</dbReference>
<keyword evidence="5" id="KW-1185">Reference proteome</keyword>
<dbReference type="GO" id="GO:0003729">
    <property type="term" value="F:mRNA binding"/>
    <property type="evidence" value="ECO:0007669"/>
    <property type="project" value="TreeGrafter"/>
</dbReference>
<dbReference type="GO" id="GO:0005739">
    <property type="term" value="C:mitochondrion"/>
    <property type="evidence" value="ECO:0007669"/>
    <property type="project" value="TreeGrafter"/>
</dbReference>
<dbReference type="InterPro" id="IPR051114">
    <property type="entry name" value="Mito_RNA_Proc_CCM1"/>
</dbReference>
<feature type="repeat" description="PPR" evidence="3">
    <location>
        <begin position="288"/>
        <end position="322"/>
    </location>
</feature>
<gene>
    <name evidence="4" type="ORF">CEY00_Acc22520</name>
</gene>
<accession>A0A2R6Q2S0</accession>
<sequence length="590" mass="67999">MNILFSFHTRSNFLSQALLIIRTIKNPNPSHRKPGRITRFFSVQSPPSVTGKPPIACPPPPVAPNPNPNPNFDCNDFTAVCNLLENPSFPPGPALESALERTGIELCPALFQQIFDRFGSDPKIMLNLFIWAEKQSWYRFSADIFNSMIKVLARAREFDFAWTLILGRLKQGIEGPDMDTFVLLIRRYARAGMPSPALRTFEFVQSLDLMSNPDLEPNLLEILLNSFCKEGLVREASEYFDRKKRMDPSWIPSTHVYNILLHGWCRSRQLEHVEWLWDEMKKNEVKPSVLTYGTLVKGYCRMGRVEVAIELVGEMRRAGIEPDAIVYNSTIDALGEAGRFKEALAMMERFLVLESGPTISTYNSLVKCFCKADDLEGANKILKMMISRGFMPTTTTYNYFLRSFSKSGKIDEALNLYTKIMESGYAPDRLTYNLLMNLLCKQERLDLAMEVRKEMKTREFDLDTTVHTMLVHLLCTMHRFEEAFQEFEEMIQRGIFPHYITYQKMIDELKEQRMFKMARKLCDLMPSVPHSIELPNAYARDEDASRARRTSIMRKAKGMSDTLKTCRDPRELVKRRCRLKNVQSVVSVAD</sequence>
<dbReference type="Gene3D" id="1.25.40.10">
    <property type="entry name" value="Tetratricopeptide repeat domain"/>
    <property type="match status" value="4"/>
</dbReference>
<feature type="repeat" description="PPR" evidence="3">
    <location>
        <begin position="393"/>
        <end position="427"/>
    </location>
</feature>
<feature type="repeat" description="PPR" evidence="3">
    <location>
        <begin position="463"/>
        <end position="497"/>
    </location>
</feature>
<evidence type="ECO:0000256" key="3">
    <source>
        <dbReference type="PROSITE-ProRule" id="PRU00708"/>
    </source>
</evidence>
<dbReference type="InParanoid" id="A0A2R6Q2S0"/>
<dbReference type="EMBL" id="NKQK01000020">
    <property type="protein sequence ID" value="PSS01162.1"/>
    <property type="molecule type" value="Genomic_DNA"/>
</dbReference>
<dbReference type="AlphaFoldDB" id="A0A2R6Q2S0"/>
<dbReference type="PANTHER" id="PTHR47934:SF6">
    <property type="entry name" value="MITOCHONDRIAL GROUP I INTRON SPLICING FACTOR CCM1-RELATED"/>
    <property type="match status" value="1"/>
</dbReference>
<keyword evidence="2" id="KW-0677">Repeat</keyword>
<dbReference type="InterPro" id="IPR002885">
    <property type="entry name" value="PPR_rpt"/>
</dbReference>
<dbReference type="GO" id="GO:0007005">
    <property type="term" value="P:mitochondrion organization"/>
    <property type="evidence" value="ECO:0007669"/>
    <property type="project" value="TreeGrafter"/>
</dbReference>
<dbReference type="GO" id="GO:0006396">
    <property type="term" value="P:RNA processing"/>
    <property type="evidence" value="ECO:0007669"/>
    <property type="project" value="TreeGrafter"/>
</dbReference>
<feature type="repeat" description="PPR" evidence="3">
    <location>
        <begin position="253"/>
        <end position="287"/>
    </location>
</feature>
<dbReference type="STRING" id="1590841.A0A2R6Q2S0"/>
<evidence type="ECO:0000313" key="4">
    <source>
        <dbReference type="EMBL" id="PSS01162.1"/>
    </source>
</evidence>
<dbReference type="FunCoup" id="A0A2R6Q2S0">
    <property type="interactions" value="1008"/>
</dbReference>
<feature type="repeat" description="PPR" evidence="3">
    <location>
        <begin position="428"/>
        <end position="462"/>
    </location>
</feature>
<dbReference type="PANTHER" id="PTHR47934">
    <property type="entry name" value="PENTATRICOPEPTIDE REPEAT-CONTAINING PROTEIN PET309, MITOCHONDRIAL"/>
    <property type="match status" value="1"/>
</dbReference>
<dbReference type="Pfam" id="PF13041">
    <property type="entry name" value="PPR_2"/>
    <property type="match status" value="2"/>
</dbReference>
<feature type="repeat" description="PPR" evidence="3">
    <location>
        <begin position="358"/>
        <end position="392"/>
    </location>
</feature>
<reference evidence="5" key="2">
    <citation type="journal article" date="2018" name="BMC Genomics">
        <title>A manually annotated Actinidia chinensis var. chinensis (kiwifruit) genome highlights the challenges associated with draft genomes and gene prediction in plants.</title>
        <authorList>
            <person name="Pilkington S.M."/>
            <person name="Crowhurst R."/>
            <person name="Hilario E."/>
            <person name="Nardozza S."/>
            <person name="Fraser L."/>
            <person name="Peng Y."/>
            <person name="Gunaseelan K."/>
            <person name="Simpson R."/>
            <person name="Tahir J."/>
            <person name="Deroles S.C."/>
            <person name="Templeton K."/>
            <person name="Luo Z."/>
            <person name="Davy M."/>
            <person name="Cheng C."/>
            <person name="McNeilage M."/>
            <person name="Scaglione D."/>
            <person name="Liu Y."/>
            <person name="Zhang Q."/>
            <person name="Datson P."/>
            <person name="De Silva N."/>
            <person name="Gardiner S.E."/>
            <person name="Bassett H."/>
            <person name="Chagne D."/>
            <person name="McCallum J."/>
            <person name="Dzierzon H."/>
            <person name="Deng C."/>
            <person name="Wang Y.Y."/>
            <person name="Barron L."/>
            <person name="Manako K."/>
            <person name="Bowen J."/>
            <person name="Foster T.M."/>
            <person name="Erridge Z.A."/>
            <person name="Tiffin H."/>
            <person name="Waite C.N."/>
            <person name="Davies K.M."/>
            <person name="Grierson E.P."/>
            <person name="Laing W.A."/>
            <person name="Kirk R."/>
            <person name="Chen X."/>
            <person name="Wood M."/>
            <person name="Montefiori M."/>
            <person name="Brummell D.A."/>
            <person name="Schwinn K.E."/>
            <person name="Catanach A."/>
            <person name="Fullerton C."/>
            <person name="Li D."/>
            <person name="Meiyalaghan S."/>
            <person name="Nieuwenhuizen N."/>
            <person name="Read N."/>
            <person name="Prakash R."/>
            <person name="Hunter D."/>
            <person name="Zhang H."/>
            <person name="McKenzie M."/>
            <person name="Knabel M."/>
            <person name="Harris A."/>
            <person name="Allan A.C."/>
            <person name="Gleave A."/>
            <person name="Chen A."/>
            <person name="Janssen B.J."/>
            <person name="Plunkett B."/>
            <person name="Ampomah-Dwamena C."/>
            <person name="Voogd C."/>
            <person name="Leif D."/>
            <person name="Lafferty D."/>
            <person name="Souleyre E.J.F."/>
            <person name="Varkonyi-Gasic E."/>
            <person name="Gambi F."/>
            <person name="Hanley J."/>
            <person name="Yao J.L."/>
            <person name="Cheung J."/>
            <person name="David K.M."/>
            <person name="Warren B."/>
            <person name="Marsh K."/>
            <person name="Snowden K.C."/>
            <person name="Lin-Wang K."/>
            <person name="Brian L."/>
            <person name="Martinez-Sanchez M."/>
            <person name="Wang M."/>
            <person name="Ileperuma N."/>
            <person name="Macnee N."/>
            <person name="Campin R."/>
            <person name="McAtee P."/>
            <person name="Drummond R.S.M."/>
            <person name="Espley R.V."/>
            <person name="Ireland H.S."/>
            <person name="Wu R."/>
            <person name="Atkinson R.G."/>
            <person name="Karunairetnam S."/>
            <person name="Bulley S."/>
            <person name="Chunkath S."/>
            <person name="Hanley Z."/>
            <person name="Storey R."/>
            <person name="Thrimawithana A.H."/>
            <person name="Thomson S."/>
            <person name="David C."/>
            <person name="Testolin R."/>
            <person name="Huang H."/>
            <person name="Hellens R.P."/>
            <person name="Schaffer R.J."/>
        </authorList>
    </citation>
    <scope>NUCLEOTIDE SEQUENCE [LARGE SCALE GENOMIC DNA]</scope>
    <source>
        <strain evidence="5">cv. Red5</strain>
    </source>
</reference>
<dbReference type="OMA" id="NYFFRFF"/>
<comment type="similarity">
    <text evidence="1">Belongs to the PPR family. P subfamily.</text>
</comment>
<evidence type="ECO:0000256" key="2">
    <source>
        <dbReference type="ARBA" id="ARBA00022737"/>
    </source>
</evidence>
<dbReference type="Proteomes" id="UP000241394">
    <property type="component" value="Chromosome LG20"/>
</dbReference>
<feature type="repeat" description="PPR" evidence="3">
    <location>
        <begin position="323"/>
        <end position="357"/>
    </location>
</feature>
<name>A0A2R6Q2S0_ACTCC</name>
<dbReference type="PROSITE" id="PS51375">
    <property type="entry name" value="PPR"/>
    <property type="match status" value="7"/>
</dbReference>
<evidence type="ECO:0000313" key="5">
    <source>
        <dbReference type="Proteomes" id="UP000241394"/>
    </source>
</evidence>
<dbReference type="NCBIfam" id="TIGR00756">
    <property type="entry name" value="PPR"/>
    <property type="match status" value="6"/>
</dbReference>
<dbReference type="InterPro" id="IPR011990">
    <property type="entry name" value="TPR-like_helical_dom_sf"/>
</dbReference>